<dbReference type="InterPro" id="IPR018060">
    <property type="entry name" value="HTH_AraC"/>
</dbReference>
<dbReference type="SUPFAM" id="SSF46689">
    <property type="entry name" value="Homeodomain-like"/>
    <property type="match status" value="2"/>
</dbReference>
<dbReference type="AlphaFoldDB" id="A0A512B864"/>
<evidence type="ECO:0000313" key="5">
    <source>
        <dbReference type="EMBL" id="GEO08109.1"/>
    </source>
</evidence>
<protein>
    <submittedName>
        <fullName evidence="5">AraC family transcriptional regulator</fullName>
    </submittedName>
</protein>
<dbReference type="Pfam" id="PF12833">
    <property type="entry name" value="HTH_18"/>
    <property type="match status" value="1"/>
</dbReference>
<evidence type="ECO:0000256" key="3">
    <source>
        <dbReference type="ARBA" id="ARBA00023163"/>
    </source>
</evidence>
<dbReference type="SMART" id="SM00342">
    <property type="entry name" value="HTH_ARAC"/>
    <property type="match status" value="1"/>
</dbReference>
<evidence type="ECO:0000256" key="2">
    <source>
        <dbReference type="ARBA" id="ARBA00023125"/>
    </source>
</evidence>
<dbReference type="Proteomes" id="UP000321513">
    <property type="component" value="Unassembled WGS sequence"/>
</dbReference>
<keyword evidence="1" id="KW-0805">Transcription regulation</keyword>
<dbReference type="InterPro" id="IPR003313">
    <property type="entry name" value="AraC-bd"/>
</dbReference>
<evidence type="ECO:0000259" key="4">
    <source>
        <dbReference type="PROSITE" id="PS01124"/>
    </source>
</evidence>
<name>A0A512B864_9BACT</name>
<dbReference type="PANTHER" id="PTHR43280">
    <property type="entry name" value="ARAC-FAMILY TRANSCRIPTIONAL REGULATOR"/>
    <property type="match status" value="1"/>
</dbReference>
<reference evidence="5 6" key="1">
    <citation type="submission" date="2019-07" db="EMBL/GenBank/DDBJ databases">
        <title>Whole genome shotgun sequence of Segetibacter aerophilus NBRC 106135.</title>
        <authorList>
            <person name="Hosoyama A."/>
            <person name="Uohara A."/>
            <person name="Ohji S."/>
            <person name="Ichikawa N."/>
        </authorList>
    </citation>
    <scope>NUCLEOTIDE SEQUENCE [LARGE SCALE GENOMIC DNA]</scope>
    <source>
        <strain evidence="5 6">NBRC 106135</strain>
    </source>
</reference>
<evidence type="ECO:0000313" key="6">
    <source>
        <dbReference type="Proteomes" id="UP000321513"/>
    </source>
</evidence>
<sequence>MKFALHKSAIPDTKIFVIKELAEKHFDPTWHSHSEYQLFYVGEGTGTRFIGDSIKLFNAGELVFTGPHLPHLWRSEEAYFERSSTLQTRGIVIYLNEHFLGEDILAKDEFIQLKKLFAKSIQGLEFYGDKKERVVQLMKELLHLQGVESIIQLLQILTQLAGCKDYHYISPVTYQNPLKKSETDRINLVYEYVLKNYRTKVTLEDVALLLPMTPTSFSRYFSAINNKPFSRFLSEIRIKHACKMLVETNLSISNICYDCGFNTLSNFNNQFKEIMSKTPLEYKKEFLNL</sequence>
<dbReference type="GO" id="GO:0003700">
    <property type="term" value="F:DNA-binding transcription factor activity"/>
    <property type="evidence" value="ECO:0007669"/>
    <property type="project" value="InterPro"/>
</dbReference>
<dbReference type="PROSITE" id="PS01124">
    <property type="entry name" value="HTH_ARAC_FAMILY_2"/>
    <property type="match status" value="1"/>
</dbReference>
<dbReference type="InterPro" id="IPR014710">
    <property type="entry name" value="RmlC-like_jellyroll"/>
</dbReference>
<dbReference type="InterPro" id="IPR018062">
    <property type="entry name" value="HTH_AraC-typ_CS"/>
</dbReference>
<dbReference type="Pfam" id="PF02311">
    <property type="entry name" value="AraC_binding"/>
    <property type="match status" value="1"/>
</dbReference>
<keyword evidence="6" id="KW-1185">Reference proteome</keyword>
<dbReference type="Gene3D" id="1.10.10.60">
    <property type="entry name" value="Homeodomain-like"/>
    <property type="match status" value="2"/>
</dbReference>
<gene>
    <name evidence="5" type="ORF">SAE01_06050</name>
</gene>
<accession>A0A512B864</accession>
<keyword evidence="2" id="KW-0238">DNA-binding</keyword>
<dbReference type="Gene3D" id="2.60.120.10">
    <property type="entry name" value="Jelly Rolls"/>
    <property type="match status" value="1"/>
</dbReference>
<proteinExistence type="predicted"/>
<dbReference type="EMBL" id="BJYT01000001">
    <property type="protein sequence ID" value="GEO08109.1"/>
    <property type="molecule type" value="Genomic_DNA"/>
</dbReference>
<dbReference type="PANTHER" id="PTHR43280:SF34">
    <property type="entry name" value="ARAC-FAMILY TRANSCRIPTIONAL REGULATOR"/>
    <property type="match status" value="1"/>
</dbReference>
<keyword evidence="3" id="KW-0804">Transcription</keyword>
<organism evidence="5 6">
    <name type="scientific">Segetibacter aerophilus</name>
    <dbReference type="NCBI Taxonomy" id="670293"/>
    <lineage>
        <taxon>Bacteria</taxon>
        <taxon>Pseudomonadati</taxon>
        <taxon>Bacteroidota</taxon>
        <taxon>Chitinophagia</taxon>
        <taxon>Chitinophagales</taxon>
        <taxon>Chitinophagaceae</taxon>
        <taxon>Segetibacter</taxon>
    </lineage>
</organism>
<feature type="domain" description="HTH araC/xylS-type" evidence="4">
    <location>
        <begin position="187"/>
        <end position="285"/>
    </location>
</feature>
<dbReference type="InterPro" id="IPR009057">
    <property type="entry name" value="Homeodomain-like_sf"/>
</dbReference>
<dbReference type="OrthoDB" id="745435at2"/>
<dbReference type="RefSeq" id="WP_147202102.1">
    <property type="nucleotide sequence ID" value="NZ_BJYT01000001.1"/>
</dbReference>
<dbReference type="SUPFAM" id="SSF51182">
    <property type="entry name" value="RmlC-like cupins"/>
    <property type="match status" value="1"/>
</dbReference>
<comment type="caution">
    <text evidence="5">The sequence shown here is derived from an EMBL/GenBank/DDBJ whole genome shotgun (WGS) entry which is preliminary data.</text>
</comment>
<dbReference type="InterPro" id="IPR011051">
    <property type="entry name" value="RmlC_Cupin_sf"/>
</dbReference>
<dbReference type="PROSITE" id="PS00041">
    <property type="entry name" value="HTH_ARAC_FAMILY_1"/>
    <property type="match status" value="1"/>
</dbReference>
<dbReference type="GO" id="GO:0043565">
    <property type="term" value="F:sequence-specific DNA binding"/>
    <property type="evidence" value="ECO:0007669"/>
    <property type="project" value="InterPro"/>
</dbReference>
<evidence type="ECO:0000256" key="1">
    <source>
        <dbReference type="ARBA" id="ARBA00023015"/>
    </source>
</evidence>